<comment type="caution">
    <text evidence="2">The sequence shown here is derived from an EMBL/GenBank/DDBJ whole genome shotgun (WGS) entry which is preliminary data.</text>
</comment>
<evidence type="ECO:0000313" key="3">
    <source>
        <dbReference type="Proteomes" id="UP001174208"/>
    </source>
</evidence>
<dbReference type="Proteomes" id="UP001174208">
    <property type="component" value="Unassembled WGS sequence"/>
</dbReference>
<sequence length="88" mass="9235">MTALPSPLSTERLTEVAAGLRTGLRTVIRRRVEALRRTIRRSDALRLAAGLAASGTALALLFVGCALLLVEVVTPALAEAARPLGIAF</sequence>
<gene>
    <name evidence="2" type="ORF">P5G50_05845</name>
</gene>
<feature type="transmembrane region" description="Helical" evidence="1">
    <location>
        <begin position="45"/>
        <end position="70"/>
    </location>
</feature>
<keyword evidence="1" id="KW-0472">Membrane</keyword>
<keyword evidence="1" id="KW-0812">Transmembrane</keyword>
<dbReference type="EMBL" id="JAROCF010000001">
    <property type="protein sequence ID" value="MDN4613972.1"/>
    <property type="molecule type" value="Genomic_DNA"/>
</dbReference>
<keyword evidence="1" id="KW-1133">Transmembrane helix</keyword>
<proteinExistence type="predicted"/>
<dbReference type="RefSeq" id="WP_301210400.1">
    <property type="nucleotide sequence ID" value="NZ_JAROCF010000001.1"/>
</dbReference>
<keyword evidence="3" id="KW-1185">Reference proteome</keyword>
<evidence type="ECO:0000313" key="2">
    <source>
        <dbReference type="EMBL" id="MDN4613972.1"/>
    </source>
</evidence>
<reference evidence="2" key="1">
    <citation type="submission" date="2023-06" db="EMBL/GenBank/DDBJ databases">
        <title>MT1 and MT2 Draft Genomes of Novel Species.</title>
        <authorList>
            <person name="Venkateswaran K."/>
        </authorList>
    </citation>
    <scope>NUCLEOTIDE SEQUENCE</scope>
    <source>
        <strain evidence="2">F6_8S_P_1B</strain>
    </source>
</reference>
<name>A0ABT8KAA2_9MICO</name>
<protein>
    <submittedName>
        <fullName evidence="2">Uncharacterized protein</fullName>
    </submittedName>
</protein>
<accession>A0ABT8KAA2</accession>
<organism evidence="2 3">
    <name type="scientific">Leifsonia williamsii</name>
    <dbReference type="NCBI Taxonomy" id="3035919"/>
    <lineage>
        <taxon>Bacteria</taxon>
        <taxon>Bacillati</taxon>
        <taxon>Actinomycetota</taxon>
        <taxon>Actinomycetes</taxon>
        <taxon>Micrococcales</taxon>
        <taxon>Microbacteriaceae</taxon>
        <taxon>Leifsonia</taxon>
    </lineage>
</organism>
<evidence type="ECO:0000256" key="1">
    <source>
        <dbReference type="SAM" id="Phobius"/>
    </source>
</evidence>